<dbReference type="STRING" id="1577474.GA0111570_106195"/>
<feature type="region of interest" description="Disordered" evidence="1">
    <location>
        <begin position="1"/>
        <end position="34"/>
    </location>
</feature>
<dbReference type="RefSeq" id="WP_092610800.1">
    <property type="nucleotide sequence ID" value="NZ_FMYF01000006.1"/>
</dbReference>
<keyword evidence="5" id="KW-1185">Reference proteome</keyword>
<feature type="transmembrane region" description="Helical" evidence="2">
    <location>
        <begin position="197"/>
        <end position="217"/>
    </location>
</feature>
<proteinExistence type="predicted"/>
<feature type="transmembrane region" description="Helical" evidence="2">
    <location>
        <begin position="39"/>
        <end position="60"/>
    </location>
</feature>
<feature type="transmembrane region" description="Helical" evidence="2">
    <location>
        <begin position="66"/>
        <end position="85"/>
    </location>
</feature>
<feature type="transmembrane region" description="Helical" evidence="2">
    <location>
        <begin position="141"/>
        <end position="160"/>
    </location>
</feature>
<feature type="transmembrane region" description="Helical" evidence="2">
    <location>
        <begin position="273"/>
        <end position="293"/>
    </location>
</feature>
<dbReference type="Pfam" id="PF02517">
    <property type="entry name" value="Rce1-like"/>
    <property type="match status" value="1"/>
</dbReference>
<feature type="transmembrane region" description="Helical" evidence="2">
    <location>
        <begin position="229"/>
        <end position="248"/>
    </location>
</feature>
<dbReference type="InterPro" id="IPR003675">
    <property type="entry name" value="Rce1/LyrA-like_dom"/>
</dbReference>
<organism evidence="4 5">
    <name type="scientific">Raineyella antarctica</name>
    <dbReference type="NCBI Taxonomy" id="1577474"/>
    <lineage>
        <taxon>Bacteria</taxon>
        <taxon>Bacillati</taxon>
        <taxon>Actinomycetota</taxon>
        <taxon>Actinomycetes</taxon>
        <taxon>Propionibacteriales</taxon>
        <taxon>Propionibacteriaceae</taxon>
        <taxon>Raineyella</taxon>
    </lineage>
</organism>
<gene>
    <name evidence="4" type="ORF">GA0111570_106195</name>
</gene>
<dbReference type="PANTHER" id="PTHR39430">
    <property type="entry name" value="MEMBRANE-ASSOCIATED PROTEASE-RELATED"/>
    <property type="match status" value="1"/>
</dbReference>
<accession>A0A1G6H6U2</accession>
<dbReference type="EMBL" id="FMYF01000006">
    <property type="protein sequence ID" value="SDB89176.1"/>
    <property type="molecule type" value="Genomic_DNA"/>
</dbReference>
<reference evidence="4 5" key="1">
    <citation type="submission" date="2016-06" db="EMBL/GenBank/DDBJ databases">
        <authorList>
            <person name="Olsen C.W."/>
            <person name="Carey S."/>
            <person name="Hinshaw L."/>
            <person name="Karasin A.I."/>
        </authorList>
    </citation>
    <scope>NUCLEOTIDE SEQUENCE [LARGE SCALE GENOMIC DNA]</scope>
    <source>
        <strain evidence="4 5">LZ-22</strain>
    </source>
</reference>
<keyword evidence="2" id="KW-1133">Transmembrane helix</keyword>
<dbReference type="Proteomes" id="UP000199086">
    <property type="component" value="Unassembled WGS sequence"/>
</dbReference>
<keyword evidence="2" id="KW-0812">Transmembrane</keyword>
<evidence type="ECO:0000313" key="5">
    <source>
        <dbReference type="Proteomes" id="UP000199086"/>
    </source>
</evidence>
<dbReference type="AlphaFoldDB" id="A0A1G6H6U2"/>
<name>A0A1G6H6U2_9ACTN</name>
<feature type="compositionally biased region" description="Low complexity" evidence="1">
    <location>
        <begin position="1"/>
        <end position="20"/>
    </location>
</feature>
<protein>
    <recommendedName>
        <fullName evidence="3">CAAX prenyl protease 2/Lysostaphin resistance protein A-like domain-containing protein</fullName>
    </recommendedName>
</protein>
<evidence type="ECO:0000259" key="3">
    <source>
        <dbReference type="Pfam" id="PF02517"/>
    </source>
</evidence>
<dbReference type="GO" id="GO:0004175">
    <property type="term" value="F:endopeptidase activity"/>
    <property type="evidence" value="ECO:0007669"/>
    <property type="project" value="UniProtKB-ARBA"/>
</dbReference>
<sequence length="326" mass="34391">MDIPARPALPPSLASSPLRPDGLGPDSPSGSRRFRHNPVVRAVLMAVLVLGLMQLCAAVASRSGSSDAWLIVLMVVGAVLGYLIMARAVDGRRRPFELDPGRWSGVLWGLLLGVALFTVCFGILLLTGVYRITGTDTAGPWLVPALTMGLMAGVVEEILLRAGLHRLVEQGLGTWGSAVVSGTLFGLLHLVNPDGSLWGAIAIALEAGLSFALLYTLTRSLWVVMGLHAAWNLTQGMLFGAVVSGSGGNELGLLVSEPVGPDWLSGGSFGPEASPVTVAVMLVWTVGLAVLLVRRRLVVAPIWERRRRSASARDTAPQAEPSYLTP</sequence>
<evidence type="ECO:0000256" key="2">
    <source>
        <dbReference type="SAM" id="Phobius"/>
    </source>
</evidence>
<dbReference type="GO" id="GO:0080120">
    <property type="term" value="P:CAAX-box protein maturation"/>
    <property type="evidence" value="ECO:0007669"/>
    <property type="project" value="UniProtKB-ARBA"/>
</dbReference>
<dbReference type="PANTHER" id="PTHR39430:SF1">
    <property type="entry name" value="PROTEASE"/>
    <property type="match status" value="1"/>
</dbReference>
<evidence type="ECO:0000256" key="1">
    <source>
        <dbReference type="SAM" id="MobiDB-lite"/>
    </source>
</evidence>
<feature type="domain" description="CAAX prenyl protease 2/Lysostaphin resistance protein A-like" evidence="3">
    <location>
        <begin position="141"/>
        <end position="233"/>
    </location>
</feature>
<dbReference type="OrthoDB" id="193898at2"/>
<feature type="transmembrane region" description="Helical" evidence="2">
    <location>
        <begin position="106"/>
        <end position="129"/>
    </location>
</feature>
<keyword evidence="2" id="KW-0472">Membrane</keyword>
<evidence type="ECO:0000313" key="4">
    <source>
        <dbReference type="EMBL" id="SDB89176.1"/>
    </source>
</evidence>
<feature type="transmembrane region" description="Helical" evidence="2">
    <location>
        <begin position="172"/>
        <end position="191"/>
    </location>
</feature>